<dbReference type="Pfam" id="PF00294">
    <property type="entry name" value="PfkB"/>
    <property type="match status" value="1"/>
</dbReference>
<dbReference type="GO" id="GO:0005634">
    <property type="term" value="C:nucleus"/>
    <property type="evidence" value="ECO:0007669"/>
    <property type="project" value="TreeGrafter"/>
</dbReference>
<dbReference type="AlphaFoldDB" id="A0A151S4Y0"/>
<keyword evidence="7 11" id="KW-0547">Nucleotide-binding</keyword>
<protein>
    <recommendedName>
        <fullName evidence="4 11">Adenosine kinase</fullName>
        <shortName evidence="11">AK</shortName>
        <ecNumber evidence="4 11">2.7.1.20</ecNumber>
    </recommendedName>
    <alternativeName>
        <fullName evidence="11">Adenosine 5'-phosphotransferase</fullName>
    </alternativeName>
</protein>
<accession>A0A151S4Y0</accession>
<dbReference type="EC" id="2.7.1.20" evidence="4 11"/>
<dbReference type="GO" id="GO:0006166">
    <property type="term" value="P:purine ribonucleoside salvage"/>
    <property type="evidence" value="ECO:0007669"/>
    <property type="project" value="UniProtKB-KW"/>
</dbReference>
<keyword evidence="5 11" id="KW-0808">Transferase</keyword>
<dbReference type="GO" id="GO:0044209">
    <property type="term" value="P:AMP salvage"/>
    <property type="evidence" value="ECO:0007669"/>
    <property type="project" value="UniProtKB-UniRule"/>
</dbReference>
<dbReference type="SUPFAM" id="SSF53613">
    <property type="entry name" value="Ribokinase-like"/>
    <property type="match status" value="1"/>
</dbReference>
<dbReference type="PROSITE" id="PS00584">
    <property type="entry name" value="PFKB_KINASES_2"/>
    <property type="match status" value="1"/>
</dbReference>
<dbReference type="GO" id="GO:0004001">
    <property type="term" value="F:adenosine kinase activity"/>
    <property type="evidence" value="ECO:0007669"/>
    <property type="project" value="UniProtKB-UniRule"/>
</dbReference>
<gene>
    <name evidence="13" type="ORF">KK1_028420</name>
</gene>
<dbReference type="GO" id="GO:0005524">
    <property type="term" value="F:ATP binding"/>
    <property type="evidence" value="ECO:0007669"/>
    <property type="project" value="UniProtKB-UniRule"/>
</dbReference>
<dbReference type="InterPro" id="IPR011611">
    <property type="entry name" value="PfkB_dom"/>
</dbReference>
<dbReference type="PANTHER" id="PTHR45769:SF3">
    <property type="entry name" value="ADENOSINE KINASE"/>
    <property type="match status" value="1"/>
</dbReference>
<keyword evidence="8 11" id="KW-0418">Kinase</keyword>
<dbReference type="STRING" id="3821.A0A151S4Y0"/>
<evidence type="ECO:0000259" key="12">
    <source>
        <dbReference type="Pfam" id="PF00294"/>
    </source>
</evidence>
<dbReference type="UniPathway" id="UPA00588">
    <property type="reaction ID" value="UER00659"/>
</dbReference>
<dbReference type="InterPro" id="IPR002173">
    <property type="entry name" value="Carboh/pur_kinase_PfkB_CS"/>
</dbReference>
<dbReference type="InterPro" id="IPR029056">
    <property type="entry name" value="Ribokinase-like"/>
</dbReference>
<evidence type="ECO:0000256" key="7">
    <source>
        <dbReference type="ARBA" id="ARBA00022741"/>
    </source>
</evidence>
<evidence type="ECO:0000256" key="4">
    <source>
        <dbReference type="ARBA" id="ARBA00012119"/>
    </source>
</evidence>
<evidence type="ECO:0000313" key="14">
    <source>
        <dbReference type="Proteomes" id="UP000075243"/>
    </source>
</evidence>
<dbReference type="GO" id="GO:0005829">
    <property type="term" value="C:cytosol"/>
    <property type="evidence" value="ECO:0007669"/>
    <property type="project" value="TreeGrafter"/>
</dbReference>
<name>A0A151S4Y0_CAJCA</name>
<comment type="function">
    <text evidence="11">ATP dependent phosphorylation of adenosine and other related nucleoside analogs to monophosphate derivatives.</text>
</comment>
<evidence type="ECO:0000256" key="3">
    <source>
        <dbReference type="ARBA" id="ARBA00010688"/>
    </source>
</evidence>
<keyword evidence="14" id="KW-1185">Reference proteome</keyword>
<evidence type="ECO:0000256" key="10">
    <source>
        <dbReference type="PIRSR" id="PIRSR601805-1"/>
    </source>
</evidence>
<keyword evidence="6 11" id="KW-0660">Purine salvage</keyword>
<dbReference type="InterPro" id="IPR001805">
    <property type="entry name" value="Adenokinase"/>
</dbReference>
<evidence type="ECO:0000313" key="13">
    <source>
        <dbReference type="EMBL" id="KYP49824.1"/>
    </source>
</evidence>
<organism evidence="13 14">
    <name type="scientific">Cajanus cajan</name>
    <name type="common">Pigeon pea</name>
    <name type="synonym">Cajanus indicus</name>
    <dbReference type="NCBI Taxonomy" id="3821"/>
    <lineage>
        <taxon>Eukaryota</taxon>
        <taxon>Viridiplantae</taxon>
        <taxon>Streptophyta</taxon>
        <taxon>Embryophyta</taxon>
        <taxon>Tracheophyta</taxon>
        <taxon>Spermatophyta</taxon>
        <taxon>Magnoliopsida</taxon>
        <taxon>eudicotyledons</taxon>
        <taxon>Gunneridae</taxon>
        <taxon>Pentapetalae</taxon>
        <taxon>rosids</taxon>
        <taxon>fabids</taxon>
        <taxon>Fabales</taxon>
        <taxon>Fabaceae</taxon>
        <taxon>Papilionoideae</taxon>
        <taxon>50 kb inversion clade</taxon>
        <taxon>NPAAA clade</taxon>
        <taxon>indigoferoid/millettioid clade</taxon>
        <taxon>Phaseoleae</taxon>
        <taxon>Cajanus</taxon>
    </lineage>
</organism>
<dbReference type="Gramene" id="C.cajan_29051.t">
    <property type="protein sequence ID" value="C.cajan_29051.t"/>
    <property type="gene ID" value="C.cajan_29051"/>
</dbReference>
<dbReference type="Gene3D" id="3.40.1190.20">
    <property type="match status" value="1"/>
</dbReference>
<comment type="catalytic activity">
    <reaction evidence="11">
        <text>adenosine + ATP = AMP + ADP + H(+)</text>
        <dbReference type="Rhea" id="RHEA:20824"/>
        <dbReference type="ChEBI" id="CHEBI:15378"/>
        <dbReference type="ChEBI" id="CHEBI:16335"/>
        <dbReference type="ChEBI" id="CHEBI:30616"/>
        <dbReference type="ChEBI" id="CHEBI:456215"/>
        <dbReference type="ChEBI" id="CHEBI:456216"/>
        <dbReference type="EC" id="2.7.1.20"/>
    </reaction>
</comment>
<evidence type="ECO:0000256" key="1">
    <source>
        <dbReference type="ARBA" id="ARBA00001946"/>
    </source>
</evidence>
<evidence type="ECO:0000256" key="8">
    <source>
        <dbReference type="ARBA" id="ARBA00022777"/>
    </source>
</evidence>
<reference evidence="13" key="1">
    <citation type="journal article" date="2012" name="Nat. Biotechnol.">
        <title>Draft genome sequence of pigeonpea (Cajanus cajan), an orphan legume crop of resource-poor farmers.</title>
        <authorList>
            <person name="Varshney R.K."/>
            <person name="Chen W."/>
            <person name="Li Y."/>
            <person name="Bharti A.K."/>
            <person name="Saxena R.K."/>
            <person name="Schlueter J.A."/>
            <person name="Donoghue M.T."/>
            <person name="Azam S."/>
            <person name="Fan G."/>
            <person name="Whaley A.M."/>
            <person name="Farmer A.D."/>
            <person name="Sheridan J."/>
            <person name="Iwata A."/>
            <person name="Tuteja R."/>
            <person name="Penmetsa R.V."/>
            <person name="Wu W."/>
            <person name="Upadhyaya H.D."/>
            <person name="Yang S.P."/>
            <person name="Shah T."/>
            <person name="Saxena K.B."/>
            <person name="Michael T."/>
            <person name="McCombie W.R."/>
            <person name="Yang B."/>
            <person name="Zhang G."/>
            <person name="Yang H."/>
            <person name="Wang J."/>
            <person name="Spillane C."/>
            <person name="Cook D.R."/>
            <person name="May G.D."/>
            <person name="Xu X."/>
            <person name="Jackson S.A."/>
        </authorList>
    </citation>
    <scope>NUCLEOTIDE SEQUENCE [LARGE SCALE GENOMIC DNA]</scope>
</reference>
<keyword evidence="11" id="KW-0460">Magnesium</keyword>
<sequence>MEVVFTVKVVILEEGVVMVLEATAHNVHITSFDPLPFFGADPICVVEDGKVKKFPVELLPKEKLVDTNGAGDAFVGGFLSQLILEKPIEEFVRGGCYAANIVI</sequence>
<keyword evidence="9 11" id="KW-0067">ATP-binding</keyword>
<comment type="pathway">
    <text evidence="2 11">Purine metabolism; AMP biosynthesis via salvage pathway; AMP from adenosine: step 1/1.</text>
</comment>
<dbReference type="Proteomes" id="UP000075243">
    <property type="component" value="Unassembled WGS sequence"/>
</dbReference>
<dbReference type="GO" id="GO:0006144">
    <property type="term" value="P:purine nucleobase metabolic process"/>
    <property type="evidence" value="ECO:0007669"/>
    <property type="project" value="TreeGrafter"/>
</dbReference>
<dbReference type="EMBL" id="KQ483468">
    <property type="protein sequence ID" value="KYP49824.1"/>
    <property type="molecule type" value="Genomic_DNA"/>
</dbReference>
<evidence type="ECO:0000256" key="5">
    <source>
        <dbReference type="ARBA" id="ARBA00022679"/>
    </source>
</evidence>
<comment type="similarity">
    <text evidence="3 11">Belongs to the carbohydrate kinase PfkB family.</text>
</comment>
<evidence type="ECO:0000256" key="11">
    <source>
        <dbReference type="RuleBase" id="RU368116"/>
    </source>
</evidence>
<feature type="domain" description="Carbohydrate kinase PfkB" evidence="12">
    <location>
        <begin position="39"/>
        <end position="103"/>
    </location>
</feature>
<evidence type="ECO:0000256" key="9">
    <source>
        <dbReference type="ARBA" id="ARBA00022840"/>
    </source>
</evidence>
<evidence type="ECO:0000256" key="2">
    <source>
        <dbReference type="ARBA" id="ARBA00004801"/>
    </source>
</evidence>
<feature type="active site" description="Proton acceptor" evidence="10">
    <location>
        <position position="72"/>
    </location>
</feature>
<proteinExistence type="inferred from homology"/>
<evidence type="ECO:0000256" key="6">
    <source>
        <dbReference type="ARBA" id="ARBA00022726"/>
    </source>
</evidence>
<comment type="cofactor">
    <cofactor evidence="1 11">
        <name>Mg(2+)</name>
        <dbReference type="ChEBI" id="CHEBI:18420"/>
    </cofactor>
</comment>
<dbReference type="PANTHER" id="PTHR45769">
    <property type="entry name" value="ADENOSINE KINASE"/>
    <property type="match status" value="1"/>
</dbReference>